<dbReference type="PANTHER" id="PTHR11439">
    <property type="entry name" value="GAG-POL-RELATED RETROTRANSPOSON"/>
    <property type="match status" value="1"/>
</dbReference>
<sequence>MISSKRCSTPLDNNIKLRREEGKLLPDPQPYRALVGSLIYLTITRPDIVFAVGLVSHYMQSPRKPHLEAAKRILNYINSTLDFGLLFRNGISFILQSYADADLRGNMDDRRSTLGYMFTCSSAAISWCSKKQDLVSLSTMEAEYKATSLAAQECVCGGWSKMFIHQFLPQL</sequence>
<dbReference type="EMBL" id="LR862146">
    <property type="protein sequence ID" value="CAD1827361.1"/>
    <property type="molecule type" value="Genomic_DNA"/>
</dbReference>
<protein>
    <recommendedName>
        <fullName evidence="2">Mitochondrial protein</fullName>
    </recommendedName>
</protein>
<dbReference type="AlphaFoldDB" id="A0A6V7P961"/>
<dbReference type="PANTHER" id="PTHR11439:SF480">
    <property type="entry name" value="REVERSE TRANSCRIPTASE TY1_COPIA-TYPE DOMAIN-CONTAINING PROTEIN"/>
    <property type="match status" value="1"/>
</dbReference>
<organism evidence="1">
    <name type="scientific">Ananas comosus var. bracteatus</name>
    <name type="common">red pineapple</name>
    <dbReference type="NCBI Taxonomy" id="296719"/>
    <lineage>
        <taxon>Eukaryota</taxon>
        <taxon>Viridiplantae</taxon>
        <taxon>Streptophyta</taxon>
        <taxon>Embryophyta</taxon>
        <taxon>Tracheophyta</taxon>
        <taxon>Spermatophyta</taxon>
        <taxon>Magnoliopsida</taxon>
        <taxon>Liliopsida</taxon>
        <taxon>Poales</taxon>
        <taxon>Bromeliaceae</taxon>
        <taxon>Bromelioideae</taxon>
        <taxon>Ananas</taxon>
    </lineage>
</organism>
<accession>A0A6V7P961</accession>
<evidence type="ECO:0000313" key="1">
    <source>
        <dbReference type="EMBL" id="CAD1827361.1"/>
    </source>
</evidence>
<dbReference type="CDD" id="cd09272">
    <property type="entry name" value="RNase_HI_RT_Ty1"/>
    <property type="match status" value="1"/>
</dbReference>
<proteinExistence type="predicted"/>
<gene>
    <name evidence="1" type="ORF">CB5_LOCUS10572</name>
</gene>
<reference evidence="1" key="1">
    <citation type="submission" date="2020-07" db="EMBL/GenBank/DDBJ databases">
        <authorList>
            <person name="Lin J."/>
        </authorList>
    </citation>
    <scope>NUCLEOTIDE SEQUENCE</scope>
</reference>
<name>A0A6V7P961_ANACO</name>
<evidence type="ECO:0008006" key="2">
    <source>
        <dbReference type="Google" id="ProtNLM"/>
    </source>
</evidence>